<feature type="compositionally biased region" description="Basic and acidic residues" evidence="1">
    <location>
        <begin position="87"/>
        <end position="105"/>
    </location>
</feature>
<evidence type="ECO:0000256" key="1">
    <source>
        <dbReference type="SAM" id="MobiDB-lite"/>
    </source>
</evidence>
<reference evidence="2 3" key="1">
    <citation type="submission" date="2020-08" db="EMBL/GenBank/DDBJ databases">
        <title>Genomic Encyclopedia of Type Strains, Phase IV (KMG-IV): sequencing the most valuable type-strain genomes for metagenomic binning, comparative biology and taxonomic classification.</title>
        <authorList>
            <person name="Goeker M."/>
        </authorList>
    </citation>
    <scope>NUCLEOTIDE SEQUENCE [LARGE SCALE GENOMIC DNA]</scope>
    <source>
        <strain evidence="2 3">DSM 26723</strain>
    </source>
</reference>
<accession>A0A841HWU5</accession>
<keyword evidence="3" id="KW-1185">Reference proteome</keyword>
<organism evidence="2 3">
    <name type="scientific">Povalibacter uvarum</name>
    <dbReference type="NCBI Taxonomy" id="732238"/>
    <lineage>
        <taxon>Bacteria</taxon>
        <taxon>Pseudomonadati</taxon>
        <taxon>Pseudomonadota</taxon>
        <taxon>Gammaproteobacteria</taxon>
        <taxon>Steroidobacterales</taxon>
        <taxon>Steroidobacteraceae</taxon>
        <taxon>Povalibacter</taxon>
    </lineage>
</organism>
<proteinExistence type="predicted"/>
<dbReference type="AlphaFoldDB" id="A0A841HWU5"/>
<evidence type="ECO:0000313" key="2">
    <source>
        <dbReference type="EMBL" id="MBB6096255.1"/>
    </source>
</evidence>
<comment type="caution">
    <text evidence="2">The sequence shown here is derived from an EMBL/GenBank/DDBJ whole genome shotgun (WGS) entry which is preliminary data.</text>
</comment>
<evidence type="ECO:0000313" key="3">
    <source>
        <dbReference type="Proteomes" id="UP000588068"/>
    </source>
</evidence>
<protein>
    <submittedName>
        <fullName evidence="2">Uncharacterized protein</fullName>
    </submittedName>
</protein>
<feature type="region of interest" description="Disordered" evidence="1">
    <location>
        <begin position="80"/>
        <end position="110"/>
    </location>
</feature>
<dbReference type="EMBL" id="JACHHZ010000007">
    <property type="protein sequence ID" value="MBB6096255.1"/>
    <property type="molecule type" value="Genomic_DNA"/>
</dbReference>
<dbReference type="RefSeq" id="WP_184335648.1">
    <property type="nucleotide sequence ID" value="NZ_JACHHZ010000007.1"/>
</dbReference>
<gene>
    <name evidence="2" type="ORF">HNQ60_005177</name>
</gene>
<sequence>MKSRLADASSVVVLNPAKPAQIDISAAFDPTRFVPLYGLVYDIYTATALADIQKELQVRKFDAAILLQKELLSNLGAAGHVGRPHTIPRERASTQRKGPRSDPRPQRKSAGVYPDVVAVAELPSVDGHHLFLDSQLIIYGFWAGANGDFTPKLMVHARMTDTAAKQILMDRLFAYNLAEPKAVRLTGDAAERWSDLQSMKADVPGLERALSGGVSAVAAAIVKELQTPEPAAAESRASAK</sequence>
<dbReference type="Proteomes" id="UP000588068">
    <property type="component" value="Unassembled WGS sequence"/>
</dbReference>
<name>A0A841HWU5_9GAMM</name>